<dbReference type="EMBL" id="BGZK01000234">
    <property type="protein sequence ID" value="GBP30507.1"/>
    <property type="molecule type" value="Genomic_DNA"/>
</dbReference>
<feature type="region of interest" description="Disordered" evidence="1">
    <location>
        <begin position="1"/>
        <end position="20"/>
    </location>
</feature>
<comment type="caution">
    <text evidence="2">The sequence shown here is derived from an EMBL/GenBank/DDBJ whole genome shotgun (WGS) entry which is preliminary data.</text>
</comment>
<evidence type="ECO:0000256" key="1">
    <source>
        <dbReference type="SAM" id="MobiDB-lite"/>
    </source>
</evidence>
<proteinExistence type="predicted"/>
<accession>A0A4C1UWW1</accession>
<evidence type="ECO:0000313" key="2">
    <source>
        <dbReference type="EMBL" id="GBP30507.1"/>
    </source>
</evidence>
<dbReference type="AlphaFoldDB" id="A0A4C1UWW1"/>
<sequence>MRSPRARKGGANEHGGEWERIYPNRRNTRVARGRYNEDSALVMRKHGTAAAGALVAVVRLNAAVRGFVLGSARGRSRR</sequence>
<protein>
    <submittedName>
        <fullName evidence="2">Uncharacterized protein</fullName>
    </submittedName>
</protein>
<gene>
    <name evidence="2" type="ORF">EVAR_94687_1</name>
</gene>
<reference evidence="2 3" key="1">
    <citation type="journal article" date="2019" name="Commun. Biol.">
        <title>The bagworm genome reveals a unique fibroin gene that provides high tensile strength.</title>
        <authorList>
            <person name="Kono N."/>
            <person name="Nakamura H."/>
            <person name="Ohtoshi R."/>
            <person name="Tomita M."/>
            <person name="Numata K."/>
            <person name="Arakawa K."/>
        </authorList>
    </citation>
    <scope>NUCLEOTIDE SEQUENCE [LARGE SCALE GENOMIC DNA]</scope>
</reference>
<feature type="compositionally biased region" description="Basic and acidic residues" evidence="1">
    <location>
        <begin position="10"/>
        <end position="20"/>
    </location>
</feature>
<dbReference type="Proteomes" id="UP000299102">
    <property type="component" value="Unassembled WGS sequence"/>
</dbReference>
<name>A0A4C1UWW1_EUMVA</name>
<keyword evidence="3" id="KW-1185">Reference proteome</keyword>
<evidence type="ECO:0000313" key="3">
    <source>
        <dbReference type="Proteomes" id="UP000299102"/>
    </source>
</evidence>
<organism evidence="2 3">
    <name type="scientific">Eumeta variegata</name>
    <name type="common">Bagworm moth</name>
    <name type="synonym">Eumeta japonica</name>
    <dbReference type="NCBI Taxonomy" id="151549"/>
    <lineage>
        <taxon>Eukaryota</taxon>
        <taxon>Metazoa</taxon>
        <taxon>Ecdysozoa</taxon>
        <taxon>Arthropoda</taxon>
        <taxon>Hexapoda</taxon>
        <taxon>Insecta</taxon>
        <taxon>Pterygota</taxon>
        <taxon>Neoptera</taxon>
        <taxon>Endopterygota</taxon>
        <taxon>Lepidoptera</taxon>
        <taxon>Glossata</taxon>
        <taxon>Ditrysia</taxon>
        <taxon>Tineoidea</taxon>
        <taxon>Psychidae</taxon>
        <taxon>Oiketicinae</taxon>
        <taxon>Eumeta</taxon>
    </lineage>
</organism>